<gene>
    <name evidence="5" type="ORF">QGM71_20175</name>
</gene>
<organism evidence="5 6">
    <name type="scientific">Virgibacillus tibetensis</name>
    <dbReference type="NCBI Taxonomy" id="3042313"/>
    <lineage>
        <taxon>Bacteria</taxon>
        <taxon>Bacillati</taxon>
        <taxon>Bacillota</taxon>
        <taxon>Bacilli</taxon>
        <taxon>Bacillales</taxon>
        <taxon>Bacillaceae</taxon>
        <taxon>Virgibacillus</taxon>
    </lineage>
</organism>
<evidence type="ECO:0000256" key="2">
    <source>
        <dbReference type="ARBA" id="ARBA00023315"/>
    </source>
</evidence>
<evidence type="ECO:0000313" key="6">
    <source>
        <dbReference type="Proteomes" id="UP001335737"/>
    </source>
</evidence>
<reference evidence="5 6" key="1">
    <citation type="journal article" date="2024" name="Int. J. Syst. Evol. Microbiol.">
        <title>Virgibacillus tibetensis sp. nov., isolated from salt lake on the Tibetan Plateau of China.</title>
        <authorList>
            <person name="Phurbu D."/>
            <person name="Liu Z.-X."/>
            <person name="Wang R."/>
            <person name="Zheng Y.-Y."/>
            <person name="Liu H.-C."/>
            <person name="Zhou Y.-G."/>
            <person name="Yu Y.-J."/>
            <person name="Li A.-H."/>
        </authorList>
    </citation>
    <scope>NUCLEOTIDE SEQUENCE [LARGE SCALE GENOMIC DNA]</scope>
    <source>
        <strain evidence="5 6">C22-A2</strain>
    </source>
</reference>
<dbReference type="Gene3D" id="3.40.630.30">
    <property type="match status" value="1"/>
</dbReference>
<evidence type="ECO:0000256" key="3">
    <source>
        <dbReference type="ARBA" id="ARBA00038502"/>
    </source>
</evidence>
<proteinExistence type="inferred from homology"/>
<evidence type="ECO:0000256" key="1">
    <source>
        <dbReference type="ARBA" id="ARBA00022679"/>
    </source>
</evidence>
<feature type="domain" description="N-acetyltransferase" evidence="4">
    <location>
        <begin position="15"/>
        <end position="171"/>
    </location>
</feature>
<dbReference type="InterPro" id="IPR000182">
    <property type="entry name" value="GNAT_dom"/>
</dbReference>
<dbReference type="SUPFAM" id="SSF55729">
    <property type="entry name" value="Acyl-CoA N-acyltransferases (Nat)"/>
    <property type="match status" value="1"/>
</dbReference>
<dbReference type="InterPro" id="IPR051531">
    <property type="entry name" value="N-acetyltransferase"/>
</dbReference>
<sequence length="186" mass="21657">MIYNKTETIIETNRLLLRLFKESDAPEIAKLCNNYNIYKNTLYLPYPYSTEDALLWIKNHLANFKEDKSYEFAITDKITGELYGAIALTNNQKFKNGEIAYWMGEEYWGNGYATEAAKAVVDFAFIEKQYHKVFARYFASNLASGRILEKIGMRKEGVLRNHVLKENKYIDLVYYGILKSEANLLN</sequence>
<dbReference type="PROSITE" id="PS51186">
    <property type="entry name" value="GNAT"/>
    <property type="match status" value="1"/>
</dbReference>
<comment type="similarity">
    <text evidence="3">Belongs to the acetyltransferase family. RimJ subfamily.</text>
</comment>
<dbReference type="Pfam" id="PF13302">
    <property type="entry name" value="Acetyltransf_3"/>
    <property type="match status" value="1"/>
</dbReference>
<name>A0ABU6KKF4_9BACI</name>
<dbReference type="Proteomes" id="UP001335737">
    <property type="component" value="Unassembled WGS sequence"/>
</dbReference>
<accession>A0ABU6KKF4</accession>
<comment type="caution">
    <text evidence="5">The sequence shown here is derived from an EMBL/GenBank/DDBJ whole genome shotgun (WGS) entry which is preliminary data.</text>
</comment>
<dbReference type="PANTHER" id="PTHR43792">
    <property type="entry name" value="GNAT FAMILY, PUTATIVE (AFU_ORTHOLOGUE AFUA_3G00765)-RELATED-RELATED"/>
    <property type="match status" value="1"/>
</dbReference>
<dbReference type="RefSeq" id="WP_327609318.1">
    <property type="nucleotide sequence ID" value="NZ_JARZFX010000019.1"/>
</dbReference>
<protein>
    <submittedName>
        <fullName evidence="5">GNAT family N-acetyltransferase</fullName>
    </submittedName>
</protein>
<keyword evidence="6" id="KW-1185">Reference proteome</keyword>
<evidence type="ECO:0000259" key="4">
    <source>
        <dbReference type="PROSITE" id="PS51186"/>
    </source>
</evidence>
<dbReference type="EMBL" id="JARZFX010000019">
    <property type="protein sequence ID" value="MEC5425787.1"/>
    <property type="molecule type" value="Genomic_DNA"/>
</dbReference>
<dbReference type="InterPro" id="IPR016181">
    <property type="entry name" value="Acyl_CoA_acyltransferase"/>
</dbReference>
<dbReference type="PANTHER" id="PTHR43792:SF8">
    <property type="entry name" value="[RIBOSOMAL PROTEIN US5]-ALANINE N-ACETYLTRANSFERASE"/>
    <property type="match status" value="1"/>
</dbReference>
<keyword evidence="1" id="KW-0808">Transferase</keyword>
<evidence type="ECO:0000313" key="5">
    <source>
        <dbReference type="EMBL" id="MEC5425787.1"/>
    </source>
</evidence>
<keyword evidence="2" id="KW-0012">Acyltransferase</keyword>